<evidence type="ECO:0000313" key="2">
    <source>
        <dbReference type="EMBL" id="GAA0366459.1"/>
    </source>
</evidence>
<protein>
    <submittedName>
        <fullName evidence="2">Uncharacterized protein</fullName>
    </submittedName>
</protein>
<dbReference type="RefSeq" id="WP_343846445.1">
    <property type="nucleotide sequence ID" value="NZ_BAAAEI010000021.1"/>
</dbReference>
<dbReference type="InterPro" id="IPR026268">
    <property type="entry name" value="RseC"/>
</dbReference>
<reference evidence="3" key="1">
    <citation type="journal article" date="2019" name="Int. J. Syst. Evol. Microbiol.">
        <title>The Global Catalogue of Microorganisms (GCM) 10K type strain sequencing project: providing services to taxonomists for standard genome sequencing and annotation.</title>
        <authorList>
            <consortium name="The Broad Institute Genomics Platform"/>
            <consortium name="The Broad Institute Genome Sequencing Center for Infectious Disease"/>
            <person name="Wu L."/>
            <person name="Ma J."/>
        </authorList>
    </citation>
    <scope>NUCLEOTIDE SEQUENCE [LARGE SCALE GENOMIC DNA]</scope>
    <source>
        <strain evidence="3">JCM 13378</strain>
    </source>
</reference>
<dbReference type="PIRSF" id="PIRSF004923">
    <property type="entry name" value="RseC"/>
    <property type="match status" value="1"/>
</dbReference>
<evidence type="ECO:0000256" key="1">
    <source>
        <dbReference type="SAM" id="Phobius"/>
    </source>
</evidence>
<dbReference type="Proteomes" id="UP001501757">
    <property type="component" value="Unassembled WGS sequence"/>
</dbReference>
<keyword evidence="1" id="KW-0812">Transmembrane</keyword>
<dbReference type="Pfam" id="PF04246">
    <property type="entry name" value="RseC_MucC"/>
    <property type="match status" value="1"/>
</dbReference>
<organism evidence="2 3">
    <name type="scientific">Bowmanella denitrificans</name>
    <dbReference type="NCBI Taxonomy" id="366582"/>
    <lineage>
        <taxon>Bacteria</taxon>
        <taxon>Pseudomonadati</taxon>
        <taxon>Pseudomonadota</taxon>
        <taxon>Gammaproteobacteria</taxon>
        <taxon>Alteromonadales</taxon>
        <taxon>Alteromonadaceae</taxon>
        <taxon>Bowmanella</taxon>
    </lineage>
</organism>
<comment type="caution">
    <text evidence="2">The sequence shown here is derived from an EMBL/GenBank/DDBJ whole genome shotgun (WGS) entry which is preliminary data.</text>
</comment>
<name>A0ABP3HAU6_9ALTE</name>
<feature type="transmembrane region" description="Helical" evidence="1">
    <location>
        <begin position="74"/>
        <end position="96"/>
    </location>
</feature>
<dbReference type="PANTHER" id="PTHR35867">
    <property type="entry name" value="PROTEIN RSEC"/>
    <property type="match status" value="1"/>
</dbReference>
<keyword evidence="3" id="KW-1185">Reference proteome</keyword>
<gene>
    <name evidence="2" type="ORF">GCM10009092_33510</name>
</gene>
<accession>A0ABP3HAU6</accession>
<dbReference type="InterPro" id="IPR007359">
    <property type="entry name" value="SigmaE_reg_RseC_MucC"/>
</dbReference>
<dbReference type="EMBL" id="BAAAEI010000021">
    <property type="protein sequence ID" value="GAA0366459.1"/>
    <property type="molecule type" value="Genomic_DNA"/>
</dbReference>
<keyword evidence="1" id="KW-1133">Transmembrane helix</keyword>
<dbReference type="PANTHER" id="PTHR35867:SF1">
    <property type="entry name" value="PROTEIN RSEC"/>
    <property type="match status" value="1"/>
</dbReference>
<proteinExistence type="predicted"/>
<keyword evidence="1" id="KW-0472">Membrane</keyword>
<feature type="transmembrane region" description="Helical" evidence="1">
    <location>
        <begin position="108"/>
        <end position="126"/>
    </location>
</feature>
<evidence type="ECO:0000313" key="3">
    <source>
        <dbReference type="Proteomes" id="UP001501757"/>
    </source>
</evidence>
<sequence>MIEELGVIKKVDQDHIWVETQIKTTCGGCVANQDCGTGAIAKTLSPKSQLLIFRCTKPANVGQKVKLGIPEDDLLSASALMYMLPLLVLIASALAAESLLPMLGVYHELWTVVFTAGVTALSFLQIRRHLQGSKGRKYQPKLLELVPLRGTGIDIREVTDN</sequence>